<evidence type="ECO:0000313" key="1">
    <source>
        <dbReference type="EMBL" id="ETO03152.1"/>
    </source>
</evidence>
<keyword evidence="2" id="KW-1185">Reference proteome</keyword>
<comment type="caution">
    <text evidence="1">The sequence shown here is derived from an EMBL/GenBank/DDBJ whole genome shotgun (WGS) entry which is preliminary data.</text>
</comment>
<reference evidence="1 2" key="1">
    <citation type="journal article" date="2013" name="Curr. Biol.">
        <title>The Genome of the Foraminiferan Reticulomyxa filosa.</title>
        <authorList>
            <person name="Glockner G."/>
            <person name="Hulsmann N."/>
            <person name="Schleicher M."/>
            <person name="Noegel A.A."/>
            <person name="Eichinger L."/>
            <person name="Gallinger C."/>
            <person name="Pawlowski J."/>
            <person name="Sierra R."/>
            <person name="Euteneuer U."/>
            <person name="Pillet L."/>
            <person name="Moustafa A."/>
            <person name="Platzer M."/>
            <person name="Groth M."/>
            <person name="Szafranski K."/>
            <person name="Schliwa M."/>
        </authorList>
    </citation>
    <scope>NUCLEOTIDE SEQUENCE [LARGE SCALE GENOMIC DNA]</scope>
</reference>
<evidence type="ECO:0000313" key="2">
    <source>
        <dbReference type="Proteomes" id="UP000023152"/>
    </source>
</evidence>
<proteinExistence type="predicted"/>
<sequence>MILTVLSSLMKQHSIGTKISKSQVYEAFNEQQIDIHVKNLSKKIKLAFQQYYQDLRFEIKSANEKADMKMDEKRTTLRYNDKNQNMIEKM</sequence>
<name>X6LPR9_RETFI</name>
<dbReference type="OrthoDB" id="2436611at2759"/>
<accession>X6LPR9</accession>
<dbReference type="AlphaFoldDB" id="X6LPR9"/>
<dbReference type="Proteomes" id="UP000023152">
    <property type="component" value="Unassembled WGS sequence"/>
</dbReference>
<protein>
    <submittedName>
        <fullName evidence="1">Uncharacterized protein</fullName>
    </submittedName>
</protein>
<organism evidence="1 2">
    <name type="scientific">Reticulomyxa filosa</name>
    <dbReference type="NCBI Taxonomy" id="46433"/>
    <lineage>
        <taxon>Eukaryota</taxon>
        <taxon>Sar</taxon>
        <taxon>Rhizaria</taxon>
        <taxon>Retaria</taxon>
        <taxon>Foraminifera</taxon>
        <taxon>Monothalamids</taxon>
        <taxon>Reticulomyxidae</taxon>
        <taxon>Reticulomyxa</taxon>
    </lineage>
</organism>
<gene>
    <name evidence="1" type="ORF">RFI_34258</name>
</gene>
<dbReference type="EMBL" id="ASPP01034021">
    <property type="protein sequence ID" value="ETO03152.1"/>
    <property type="molecule type" value="Genomic_DNA"/>
</dbReference>